<proteinExistence type="predicted"/>
<dbReference type="InterPro" id="IPR025669">
    <property type="entry name" value="AAA_dom"/>
</dbReference>
<dbReference type="GO" id="GO:0009898">
    <property type="term" value="C:cytoplasmic side of plasma membrane"/>
    <property type="evidence" value="ECO:0007669"/>
    <property type="project" value="TreeGrafter"/>
</dbReference>
<evidence type="ECO:0000259" key="3">
    <source>
        <dbReference type="Pfam" id="PF13614"/>
    </source>
</evidence>
<dbReference type="EMBL" id="LDZY01000010">
    <property type="protein sequence ID" value="KLU65039.1"/>
    <property type="molecule type" value="Genomic_DNA"/>
</dbReference>
<dbReference type="SUPFAM" id="SSF52540">
    <property type="entry name" value="P-loop containing nucleoside triphosphate hydrolases"/>
    <property type="match status" value="1"/>
</dbReference>
<dbReference type="GO" id="GO:0005524">
    <property type="term" value="F:ATP binding"/>
    <property type="evidence" value="ECO:0007669"/>
    <property type="project" value="UniProtKB-KW"/>
</dbReference>
<evidence type="ECO:0000313" key="5">
    <source>
        <dbReference type="Proteomes" id="UP000036356"/>
    </source>
</evidence>
<sequence>MNDQASALRKLVSNEKHEQTKMRVLAVTSGKGGAGKTNFTVNIALALAGYGKRVIILDGDLGLANVDISFGLTAKYTIEHLLAGEKSIEQILLTGPQGIMIIPGGAGVQDLANMERDKIANVLTNLGRLEGLADVLLIDTGAGIGHTVTNFLRGADEIILLTTPEPTALIDAYGVLKTLNKEAIKVPTHVVANRVRTEGEAQATFTRLETAASRFLKESIDSWGWVYDDPFMGRAVMQQVPLGIGYPESSAYRCIQWIASTIVGANNHPPRQVEGIKGFLSKLLRSHS</sequence>
<dbReference type="InterPro" id="IPR033875">
    <property type="entry name" value="FlhG"/>
</dbReference>
<dbReference type="RefSeq" id="WP_047810829.1">
    <property type="nucleotide sequence ID" value="NZ_LDZY01000010.1"/>
</dbReference>
<accession>A0A0J1FNH1</accession>
<organism evidence="4 5">
    <name type="scientific">Desulfosporosinus acididurans</name>
    <dbReference type="NCBI Taxonomy" id="476652"/>
    <lineage>
        <taxon>Bacteria</taxon>
        <taxon>Bacillati</taxon>
        <taxon>Bacillota</taxon>
        <taxon>Clostridia</taxon>
        <taxon>Eubacteriales</taxon>
        <taxon>Desulfitobacteriaceae</taxon>
        <taxon>Desulfosporosinus</taxon>
    </lineage>
</organism>
<dbReference type="Gene3D" id="3.40.50.300">
    <property type="entry name" value="P-loop containing nucleotide triphosphate hydrolases"/>
    <property type="match status" value="1"/>
</dbReference>
<protein>
    <submittedName>
        <fullName evidence="4">Flagellum site-determining protein YlxH</fullName>
    </submittedName>
</protein>
<dbReference type="GO" id="GO:0016887">
    <property type="term" value="F:ATP hydrolysis activity"/>
    <property type="evidence" value="ECO:0007669"/>
    <property type="project" value="TreeGrafter"/>
</dbReference>
<dbReference type="PANTHER" id="PTHR43384:SF4">
    <property type="entry name" value="CELLULOSE BIOSYNTHESIS PROTEIN BCSQ-RELATED"/>
    <property type="match status" value="1"/>
</dbReference>
<evidence type="ECO:0000256" key="2">
    <source>
        <dbReference type="ARBA" id="ARBA00022840"/>
    </source>
</evidence>
<dbReference type="PANTHER" id="PTHR43384">
    <property type="entry name" value="SEPTUM SITE-DETERMINING PROTEIN MIND HOMOLOG, CHLOROPLASTIC-RELATED"/>
    <property type="match status" value="1"/>
</dbReference>
<keyword evidence="2" id="KW-0067">ATP-binding</keyword>
<evidence type="ECO:0000256" key="1">
    <source>
        <dbReference type="ARBA" id="ARBA00022741"/>
    </source>
</evidence>
<dbReference type="InterPro" id="IPR025501">
    <property type="entry name" value="MinD_FleN"/>
</dbReference>
<dbReference type="AlphaFoldDB" id="A0A0J1FNH1"/>
<dbReference type="InterPro" id="IPR027417">
    <property type="entry name" value="P-loop_NTPase"/>
</dbReference>
<dbReference type="STRING" id="476652.DEAC_c30060"/>
<dbReference type="Proteomes" id="UP000036356">
    <property type="component" value="Unassembled WGS sequence"/>
</dbReference>
<comment type="caution">
    <text evidence="4">The sequence shown here is derived from an EMBL/GenBank/DDBJ whole genome shotgun (WGS) entry which is preliminary data.</text>
</comment>
<keyword evidence="1" id="KW-0547">Nucleotide-binding</keyword>
<name>A0A0J1FNH1_9FIRM</name>
<gene>
    <name evidence="4" type="primary">ylxH_2</name>
    <name evidence="4" type="ORF">DEAC_c30060</name>
</gene>
<dbReference type="GO" id="GO:0005829">
    <property type="term" value="C:cytosol"/>
    <property type="evidence" value="ECO:0007669"/>
    <property type="project" value="TreeGrafter"/>
</dbReference>
<dbReference type="CDD" id="cd02038">
    <property type="entry name" value="FlhG-like"/>
    <property type="match status" value="1"/>
</dbReference>
<dbReference type="Pfam" id="PF13614">
    <property type="entry name" value="AAA_31"/>
    <property type="match status" value="1"/>
</dbReference>
<dbReference type="GO" id="GO:0051782">
    <property type="term" value="P:negative regulation of cell division"/>
    <property type="evidence" value="ECO:0007669"/>
    <property type="project" value="TreeGrafter"/>
</dbReference>
<feature type="domain" description="AAA" evidence="3">
    <location>
        <begin position="22"/>
        <end position="180"/>
    </location>
</feature>
<keyword evidence="5" id="KW-1185">Reference proteome</keyword>
<dbReference type="InterPro" id="IPR050625">
    <property type="entry name" value="ParA/MinD_ATPase"/>
</dbReference>
<dbReference type="PATRIC" id="fig|476652.3.peg.3165"/>
<dbReference type="PIRSF" id="PIRSF003092">
    <property type="entry name" value="MinD"/>
    <property type="match status" value="1"/>
</dbReference>
<reference evidence="4 5" key="1">
    <citation type="submission" date="2015-06" db="EMBL/GenBank/DDBJ databases">
        <title>Draft genome of the moderately acidophilic sulfate reducer Candidatus Desulfosporosinus acididurans strain M1.</title>
        <authorList>
            <person name="Poehlein A."/>
            <person name="Petzsch P."/>
            <person name="Johnson B.D."/>
            <person name="Schloemann M."/>
            <person name="Daniel R."/>
            <person name="Muehling M."/>
        </authorList>
    </citation>
    <scope>NUCLEOTIDE SEQUENCE [LARGE SCALE GENOMIC DNA]</scope>
    <source>
        <strain evidence="4 5">M1</strain>
    </source>
</reference>
<evidence type="ECO:0000313" key="4">
    <source>
        <dbReference type="EMBL" id="KLU65039.1"/>
    </source>
</evidence>